<sequence length="561" mass="62198">MHHALHIKNGIVIDPKNGVKAEKMDIFVKDGKIVEESEIKGEDVKVIDASNKLVVAGGVDMHAHIAGSKINTGRTMRPEEMRVVRNIANKFRAAVGRVLLTSPAIGYEYAKMGYTSSFEAAQPPIGALHTHEELDAIPMIDKAALPVFGNWHFTFKYVEAKDIEKLKTFIAWALERTKGFGVKVVNPGGVEAWMYGGNVTSLDDQVPGFNVTPREIITSLIKATEELKLNHSVHLHCNRLGVPGNYETTVETIKLAKGFSNDARQVLHVTHVQFNAYAGDSWRNAASGAEEIAKTVNSMDNVTIDMGQPIFGHATAMTGDAPFQFTLHRLTGSRWSNKDSEVEGGAGIVPIVYLPKNPVHALQWAIGLELGLLVDSDKVVLTTDYPNGGPFTEYPYVMAMLMSRKMREGELANVSPYVQKATNLPAIDTEKTLEEVIHMTRSLPARVLGLPQKGHLGIGADADIAIYNLNPLEVDTSNDFEKVYKAFKTAEYTIKSGRILVKNGELVDEYWGTTYWVDATGKVDLEAIKPDLEDYFKYYSVELQNYGVEERWLRRPERIVV</sequence>
<dbReference type="InterPro" id="IPR050378">
    <property type="entry name" value="Metallo-dep_Hydrolases_sf"/>
</dbReference>
<dbReference type="AlphaFoldDB" id="A0A7C3MBG4"/>
<dbReference type="SUPFAM" id="SSF51556">
    <property type="entry name" value="Metallo-dependent hydrolases"/>
    <property type="match status" value="1"/>
</dbReference>
<accession>A0A7C3MBG4</accession>
<dbReference type="InterPro" id="IPR011059">
    <property type="entry name" value="Metal-dep_hydrolase_composite"/>
</dbReference>
<reference evidence="2" key="1">
    <citation type="journal article" date="2020" name="mSystems">
        <title>Genome- and Community-Level Interaction Insights into Carbon Utilization and Element Cycling Functions of Hydrothermarchaeota in Hydrothermal Sediment.</title>
        <authorList>
            <person name="Zhou Z."/>
            <person name="Liu Y."/>
            <person name="Xu W."/>
            <person name="Pan J."/>
            <person name="Luo Z.H."/>
            <person name="Li M."/>
        </authorList>
    </citation>
    <scope>NUCLEOTIDE SEQUENCE [LARGE SCALE GENOMIC DNA]</scope>
    <source>
        <strain evidence="3">SpSt-38</strain>
        <strain evidence="2">SpSt-87</strain>
    </source>
</reference>
<dbReference type="InterPro" id="IPR012027">
    <property type="entry name" value="Formylmethanofuran_DH_asu"/>
</dbReference>
<protein>
    <submittedName>
        <fullName evidence="2">Formylmethanofuran dehydrogenase subunit A</fullName>
    </submittedName>
</protein>
<dbReference type="GO" id="GO:0016810">
    <property type="term" value="F:hydrolase activity, acting on carbon-nitrogen (but not peptide) bonds"/>
    <property type="evidence" value="ECO:0007669"/>
    <property type="project" value="InterPro"/>
</dbReference>
<dbReference type="PANTHER" id="PTHR11647">
    <property type="entry name" value="HYDRANTOINASE/DIHYDROPYRIMIDINASE FAMILY MEMBER"/>
    <property type="match status" value="1"/>
</dbReference>
<evidence type="ECO:0000313" key="3">
    <source>
        <dbReference type="EMBL" id="HGF87742.1"/>
    </source>
</evidence>
<organism evidence="2">
    <name type="scientific">Archaeoglobus fulgidus</name>
    <dbReference type="NCBI Taxonomy" id="2234"/>
    <lineage>
        <taxon>Archaea</taxon>
        <taxon>Methanobacteriati</taxon>
        <taxon>Methanobacteriota</taxon>
        <taxon>Archaeoglobi</taxon>
        <taxon>Archaeoglobales</taxon>
        <taxon>Archaeoglobaceae</taxon>
        <taxon>Archaeoglobus</taxon>
    </lineage>
</organism>
<dbReference type="PIRSF" id="PIRSF006453">
    <property type="entry name" value="FwdA"/>
    <property type="match status" value="1"/>
</dbReference>
<dbReference type="PANTHER" id="PTHR11647:SF1">
    <property type="entry name" value="COLLAPSIN RESPONSE MEDIATOR PROTEIN"/>
    <property type="match status" value="1"/>
</dbReference>
<feature type="domain" description="Amidohydrolase 3" evidence="1">
    <location>
        <begin position="45"/>
        <end position="500"/>
    </location>
</feature>
<comment type="caution">
    <text evidence="2">The sequence shown here is derived from an EMBL/GenBank/DDBJ whole genome shotgun (WGS) entry which is preliminary data.</text>
</comment>
<evidence type="ECO:0000313" key="2">
    <source>
        <dbReference type="EMBL" id="HFW33138.1"/>
    </source>
</evidence>
<dbReference type="Gene3D" id="3.20.20.140">
    <property type="entry name" value="Metal-dependent hydrolases"/>
    <property type="match status" value="1"/>
</dbReference>
<dbReference type="InterPro" id="IPR013108">
    <property type="entry name" value="Amidohydro_3"/>
</dbReference>
<dbReference type="Gene3D" id="2.30.40.10">
    <property type="entry name" value="Urease, subunit C, domain 1"/>
    <property type="match status" value="2"/>
</dbReference>
<dbReference type="SUPFAM" id="SSF51338">
    <property type="entry name" value="Composite domain of metallo-dependent hydrolases"/>
    <property type="match status" value="2"/>
</dbReference>
<dbReference type="NCBIfam" id="TIGR03121">
    <property type="entry name" value="one_C_dehyd_A"/>
    <property type="match status" value="1"/>
</dbReference>
<dbReference type="Pfam" id="PF07969">
    <property type="entry name" value="Amidohydro_3"/>
    <property type="match status" value="1"/>
</dbReference>
<evidence type="ECO:0000259" key="1">
    <source>
        <dbReference type="Pfam" id="PF07969"/>
    </source>
</evidence>
<gene>
    <name evidence="3" type="ORF">ENR21_05005</name>
    <name evidence="2" type="ORF">ENW66_09375</name>
</gene>
<proteinExistence type="predicted"/>
<name>A0A7C3MBG4_ARCFL</name>
<dbReference type="CDD" id="cd01304">
    <property type="entry name" value="FMDH_A"/>
    <property type="match status" value="1"/>
</dbReference>
<dbReference type="InterPro" id="IPR032466">
    <property type="entry name" value="Metal_Hydrolase"/>
</dbReference>
<dbReference type="EMBL" id="DTLB01000052">
    <property type="protein sequence ID" value="HFW33138.1"/>
    <property type="molecule type" value="Genomic_DNA"/>
</dbReference>
<dbReference type="EMBL" id="DSQD01000156">
    <property type="protein sequence ID" value="HGF87742.1"/>
    <property type="molecule type" value="Genomic_DNA"/>
</dbReference>